<dbReference type="PANTHER" id="PTHR32309">
    <property type="entry name" value="TYROSINE-PROTEIN KINASE"/>
    <property type="match status" value="1"/>
</dbReference>
<comment type="similarity">
    <text evidence="2">Belongs to the CpsC/CapA family.</text>
</comment>
<comment type="subcellular location">
    <subcellularLocation>
        <location evidence="1">Cell membrane</location>
        <topology evidence="1">Multi-pass membrane protein</topology>
    </subcellularLocation>
</comment>
<evidence type="ECO:0000256" key="7">
    <source>
        <dbReference type="SAM" id="Phobius"/>
    </source>
</evidence>
<dbReference type="InterPro" id="IPR003856">
    <property type="entry name" value="LPS_length_determ_N"/>
</dbReference>
<dbReference type="PANTHER" id="PTHR32309:SF13">
    <property type="entry name" value="FERRIC ENTEROBACTIN TRANSPORT PROTEIN FEPE"/>
    <property type="match status" value="1"/>
</dbReference>
<dbReference type="InterPro" id="IPR050445">
    <property type="entry name" value="Bact_polysacc_biosynth/exp"/>
</dbReference>
<evidence type="ECO:0000256" key="1">
    <source>
        <dbReference type="ARBA" id="ARBA00004651"/>
    </source>
</evidence>
<dbReference type="EMBL" id="SLZZ01000019">
    <property type="protein sequence ID" value="TCS77177.1"/>
    <property type="molecule type" value="Genomic_DNA"/>
</dbReference>
<keyword evidence="6 7" id="KW-0472">Membrane</keyword>
<evidence type="ECO:0000313" key="9">
    <source>
        <dbReference type="EMBL" id="TCS77177.1"/>
    </source>
</evidence>
<evidence type="ECO:0000256" key="3">
    <source>
        <dbReference type="ARBA" id="ARBA00022475"/>
    </source>
</evidence>
<feature type="transmembrane region" description="Helical" evidence="7">
    <location>
        <begin position="189"/>
        <end position="209"/>
    </location>
</feature>
<proteinExistence type="inferred from homology"/>
<keyword evidence="4 7" id="KW-0812">Transmembrane</keyword>
<dbReference type="RefSeq" id="WP_132382384.1">
    <property type="nucleotide sequence ID" value="NZ_SLZZ01000019.1"/>
</dbReference>
<sequence>MSQNTTMNPEIDNDEITIDLTELFMILWRRLHLIILAGIAMAMVAFIGTKLFITPMYTSVTKVYVLSKEEGSTSLTYSDVQTGTSLTKDYMELVKSRPVLEQVIAILNLDMKAEDLAGTITVDTPQDTRILRISVENEDPKKAKEIADAIREAVSIQIKEIMNADSVNIVEEGNLPTDPSSPSTLKNMMIGGILGVILAIGIIVLIYILDDTIKTPDDVEHYLGLNVLTSIPIQEGMKKSKKTKGLSTRQYTKNMKR</sequence>
<evidence type="ECO:0000256" key="4">
    <source>
        <dbReference type="ARBA" id="ARBA00022692"/>
    </source>
</evidence>
<evidence type="ECO:0000313" key="10">
    <source>
        <dbReference type="Proteomes" id="UP000295726"/>
    </source>
</evidence>
<reference evidence="9 10" key="1">
    <citation type="submission" date="2019-03" db="EMBL/GenBank/DDBJ databases">
        <title>Genomic Encyclopedia of Type Strains, Phase IV (KMG-IV): sequencing the most valuable type-strain genomes for metagenomic binning, comparative biology and taxonomic classification.</title>
        <authorList>
            <person name="Goeker M."/>
        </authorList>
    </citation>
    <scope>NUCLEOTIDE SEQUENCE [LARGE SCALE GENOMIC DNA]</scope>
    <source>
        <strain evidence="9 10">DSM 29489</strain>
    </source>
</reference>
<dbReference type="Proteomes" id="UP000295726">
    <property type="component" value="Unassembled WGS sequence"/>
</dbReference>
<dbReference type="Pfam" id="PF02706">
    <property type="entry name" value="Wzz"/>
    <property type="match status" value="1"/>
</dbReference>
<comment type="caution">
    <text evidence="9">The sequence shown here is derived from an EMBL/GenBank/DDBJ whole genome shotgun (WGS) entry which is preliminary data.</text>
</comment>
<feature type="domain" description="Polysaccharide chain length determinant N-terminal" evidence="8">
    <location>
        <begin position="17"/>
        <end position="105"/>
    </location>
</feature>
<accession>A0A4R3K3F6</accession>
<dbReference type="AlphaFoldDB" id="A0A4R3K3F6"/>
<feature type="transmembrane region" description="Helical" evidence="7">
    <location>
        <begin position="31"/>
        <end position="53"/>
    </location>
</feature>
<evidence type="ECO:0000256" key="2">
    <source>
        <dbReference type="ARBA" id="ARBA00006683"/>
    </source>
</evidence>
<dbReference type="GO" id="GO:0005886">
    <property type="term" value="C:plasma membrane"/>
    <property type="evidence" value="ECO:0007669"/>
    <property type="project" value="UniProtKB-SubCell"/>
</dbReference>
<dbReference type="GO" id="GO:0004713">
    <property type="term" value="F:protein tyrosine kinase activity"/>
    <property type="evidence" value="ECO:0007669"/>
    <property type="project" value="TreeGrafter"/>
</dbReference>
<gene>
    <name evidence="9" type="ORF">EDD59_1197</name>
</gene>
<organism evidence="9 10">
    <name type="scientific">Muricomes intestini</name>
    <dbReference type="NCBI Taxonomy" id="1796634"/>
    <lineage>
        <taxon>Bacteria</taxon>
        <taxon>Bacillati</taxon>
        <taxon>Bacillota</taxon>
        <taxon>Clostridia</taxon>
        <taxon>Lachnospirales</taxon>
        <taxon>Lachnospiraceae</taxon>
        <taxon>Muricomes</taxon>
    </lineage>
</organism>
<evidence type="ECO:0000256" key="5">
    <source>
        <dbReference type="ARBA" id="ARBA00022989"/>
    </source>
</evidence>
<dbReference type="OrthoDB" id="2360475at2"/>
<keyword evidence="5 7" id="KW-1133">Transmembrane helix</keyword>
<keyword evidence="3" id="KW-1003">Cell membrane</keyword>
<evidence type="ECO:0000256" key="6">
    <source>
        <dbReference type="ARBA" id="ARBA00023136"/>
    </source>
</evidence>
<protein>
    <submittedName>
        <fullName evidence="9">Capsular polysaccharide biosynthesis protein</fullName>
    </submittedName>
</protein>
<keyword evidence="10" id="KW-1185">Reference proteome</keyword>
<name>A0A4R3K3F6_9FIRM</name>
<evidence type="ECO:0000259" key="8">
    <source>
        <dbReference type="Pfam" id="PF02706"/>
    </source>
</evidence>